<sequence length="112" mass="12810">MFFKQLIEFVSASMASLRKKVLLEGEPHQHLTTSHPTNIYQEVNLAQEANPTTDQLISIELRILDRDMAKQIMVRTILLLESTAKNTNSEDERRQALLCIAAIKQDNPSLKY</sequence>
<dbReference type="AlphaFoldDB" id="A0A8D8JPW5"/>
<proteinExistence type="predicted"/>
<organism evidence="1">
    <name type="scientific">Culex pipiens</name>
    <name type="common">House mosquito</name>
    <dbReference type="NCBI Taxonomy" id="7175"/>
    <lineage>
        <taxon>Eukaryota</taxon>
        <taxon>Metazoa</taxon>
        <taxon>Ecdysozoa</taxon>
        <taxon>Arthropoda</taxon>
        <taxon>Hexapoda</taxon>
        <taxon>Insecta</taxon>
        <taxon>Pterygota</taxon>
        <taxon>Neoptera</taxon>
        <taxon>Endopterygota</taxon>
        <taxon>Diptera</taxon>
        <taxon>Nematocera</taxon>
        <taxon>Culicoidea</taxon>
        <taxon>Culicidae</taxon>
        <taxon>Culicinae</taxon>
        <taxon>Culicini</taxon>
        <taxon>Culex</taxon>
        <taxon>Culex</taxon>
    </lineage>
</organism>
<dbReference type="EMBL" id="HBUE01190349">
    <property type="protein sequence ID" value="CAG6524852.1"/>
    <property type="molecule type" value="Transcribed_RNA"/>
</dbReference>
<accession>A0A8D8JPW5</accession>
<protein>
    <submittedName>
        <fullName evidence="1">(northern house mosquito) hypothetical protein</fullName>
    </submittedName>
</protein>
<name>A0A8D8JPW5_CULPI</name>
<reference evidence="1" key="1">
    <citation type="submission" date="2021-05" db="EMBL/GenBank/DDBJ databases">
        <authorList>
            <person name="Alioto T."/>
            <person name="Alioto T."/>
            <person name="Gomez Garrido J."/>
        </authorList>
    </citation>
    <scope>NUCLEOTIDE SEQUENCE</scope>
</reference>
<dbReference type="EMBL" id="HBUE01296228">
    <property type="protein sequence ID" value="CAG6576540.1"/>
    <property type="molecule type" value="Transcribed_RNA"/>
</dbReference>
<evidence type="ECO:0000313" key="1">
    <source>
        <dbReference type="EMBL" id="CAG6576540.1"/>
    </source>
</evidence>